<keyword evidence="2" id="KW-0723">Serine/threonine-protein kinase</keyword>
<protein>
    <recommendedName>
        <fullName evidence="13">Protein kinase domain-containing protein</fullName>
    </recommendedName>
</protein>
<dbReference type="InterPro" id="IPR011009">
    <property type="entry name" value="Kinase-like_dom_sf"/>
</dbReference>
<evidence type="ECO:0000313" key="15">
    <source>
        <dbReference type="Proteomes" id="UP000479710"/>
    </source>
</evidence>
<dbReference type="AlphaFoldDB" id="A0A6G1EY81"/>
<dbReference type="InterPro" id="IPR008271">
    <property type="entry name" value="Ser/Thr_kinase_AS"/>
</dbReference>
<organism evidence="14 15">
    <name type="scientific">Oryza meyeriana var. granulata</name>
    <dbReference type="NCBI Taxonomy" id="110450"/>
    <lineage>
        <taxon>Eukaryota</taxon>
        <taxon>Viridiplantae</taxon>
        <taxon>Streptophyta</taxon>
        <taxon>Embryophyta</taxon>
        <taxon>Tracheophyta</taxon>
        <taxon>Spermatophyta</taxon>
        <taxon>Magnoliopsida</taxon>
        <taxon>Liliopsida</taxon>
        <taxon>Poales</taxon>
        <taxon>Poaceae</taxon>
        <taxon>BOP clade</taxon>
        <taxon>Oryzoideae</taxon>
        <taxon>Oryzeae</taxon>
        <taxon>Oryzinae</taxon>
        <taxon>Oryza</taxon>
        <taxon>Oryza meyeriana</taxon>
    </lineage>
</organism>
<feature type="binding site" evidence="10">
    <location>
        <position position="417"/>
    </location>
    <ligand>
        <name>ATP</name>
        <dbReference type="ChEBI" id="CHEBI:30616"/>
    </ligand>
</feature>
<dbReference type="OrthoDB" id="4062651at2759"/>
<dbReference type="PROSITE" id="PS01187">
    <property type="entry name" value="EGF_CA"/>
    <property type="match status" value="1"/>
</dbReference>
<dbReference type="InterPro" id="IPR000742">
    <property type="entry name" value="EGF"/>
</dbReference>
<keyword evidence="3" id="KW-0808">Transferase</keyword>
<dbReference type="PANTHER" id="PTHR27005:SF145">
    <property type="entry name" value="OS10G0142600 PROTEIN"/>
    <property type="match status" value="1"/>
</dbReference>
<dbReference type="PANTHER" id="PTHR27005">
    <property type="entry name" value="WALL-ASSOCIATED RECEPTOR KINASE-LIKE 21"/>
    <property type="match status" value="1"/>
</dbReference>
<evidence type="ECO:0000256" key="1">
    <source>
        <dbReference type="ARBA" id="ARBA00004479"/>
    </source>
</evidence>
<keyword evidence="9" id="KW-0325">Glycoprotein</keyword>
<keyword evidence="4 12" id="KW-0732">Signal</keyword>
<dbReference type="FunFam" id="3.30.200.20:FF:000581">
    <property type="entry name" value="Wall-associated receptor kinase 3"/>
    <property type="match status" value="1"/>
</dbReference>
<dbReference type="PROSITE" id="PS00107">
    <property type="entry name" value="PROTEIN_KINASE_ATP"/>
    <property type="match status" value="1"/>
</dbReference>
<dbReference type="PROSITE" id="PS50011">
    <property type="entry name" value="PROTEIN_KINASE_DOM"/>
    <property type="match status" value="1"/>
</dbReference>
<evidence type="ECO:0000256" key="4">
    <source>
        <dbReference type="ARBA" id="ARBA00022729"/>
    </source>
</evidence>
<evidence type="ECO:0000256" key="9">
    <source>
        <dbReference type="ARBA" id="ARBA00023180"/>
    </source>
</evidence>
<evidence type="ECO:0000313" key="14">
    <source>
        <dbReference type="EMBL" id="KAF0929584.1"/>
    </source>
</evidence>
<evidence type="ECO:0000256" key="6">
    <source>
        <dbReference type="ARBA" id="ARBA00022777"/>
    </source>
</evidence>
<reference evidence="14 15" key="1">
    <citation type="submission" date="2019-11" db="EMBL/GenBank/DDBJ databases">
        <title>Whole genome sequence of Oryza granulata.</title>
        <authorList>
            <person name="Li W."/>
        </authorList>
    </citation>
    <scope>NUCLEOTIDE SEQUENCE [LARGE SCALE GENOMIC DNA]</scope>
    <source>
        <strain evidence="15">cv. Menghai</strain>
        <tissue evidence="14">Leaf</tissue>
    </source>
</reference>
<evidence type="ECO:0000256" key="5">
    <source>
        <dbReference type="ARBA" id="ARBA00022741"/>
    </source>
</evidence>
<dbReference type="Gene3D" id="1.10.510.10">
    <property type="entry name" value="Transferase(Phosphotransferase) domain 1"/>
    <property type="match status" value="1"/>
</dbReference>
<dbReference type="SUPFAM" id="SSF56112">
    <property type="entry name" value="Protein kinase-like (PK-like)"/>
    <property type="match status" value="1"/>
</dbReference>
<dbReference type="CDD" id="cd00054">
    <property type="entry name" value="EGF_CA"/>
    <property type="match status" value="1"/>
</dbReference>
<dbReference type="SUPFAM" id="SSF57196">
    <property type="entry name" value="EGF/Laminin"/>
    <property type="match status" value="1"/>
</dbReference>
<evidence type="ECO:0000256" key="8">
    <source>
        <dbReference type="ARBA" id="ARBA00023157"/>
    </source>
</evidence>
<dbReference type="Pfam" id="PF13947">
    <property type="entry name" value="GUB_WAK_bind"/>
    <property type="match status" value="1"/>
</dbReference>
<dbReference type="InterPro" id="IPR000719">
    <property type="entry name" value="Prot_kinase_dom"/>
</dbReference>
<keyword evidence="15" id="KW-1185">Reference proteome</keyword>
<name>A0A6G1EY81_9ORYZ</name>
<keyword evidence="5 10" id="KW-0547">Nucleotide-binding</keyword>
<dbReference type="PROSITE" id="PS00108">
    <property type="entry name" value="PROTEIN_KINASE_ST"/>
    <property type="match status" value="1"/>
</dbReference>
<dbReference type="SMART" id="SM00220">
    <property type="entry name" value="S_TKc"/>
    <property type="match status" value="1"/>
</dbReference>
<dbReference type="InterPro" id="IPR001881">
    <property type="entry name" value="EGF-like_Ca-bd_dom"/>
</dbReference>
<sequence length="655" mass="71474">MCRLLVGLLLLASAGDSVTGRPAGCPGRCGDVDIPYPFGIGPKCSRGEGFEIACDTRNGSGDLVPTLAAASKNKPVSVTSLSVEPLPTAKVMLPVAYTCYKSDNNITGSFDGSVDLNKTGIYRISDKLNMLVVLGCNTMVYTRNGHSNAGPYGYLYYTGCIAFCNDSLSAQDNKCAGVGCCHVDIPGGLTDNVVTFGSWKRGYQVDFSPCDYSFLVDKHEYEFRTTDLRMEQNRTMPVWLDWAIRDGNASSCPTPDSHKKPPGYACVSANSQCVNSTNGPGYYCKCSSGYEGNPYDDDPEKGCKDINECSPSNKDKYPCYGICNNIPGDYECKCRSGYQRSGEGPKKQECSPKFPIAARIALGITLGFSFLKVGTIKIFSKDDLKKITKNNSEVLGQGGFGKVYKGTLEDNTFVAVKTSIEVNEARKDDFTNEVIIQSQMMHNNIIKLLGCCLEVDVPMLVYEFAAKGNLQDILHGDANIPLPVDLRLDIAIESAEGLRYMHSSTDRAIRHGDVKPANILLTDKFIPKISDFGTSKLLTVDKDFTMFVKAYDQENSGRAMFDKLIAIEENFFMLEEIGKLAMECLKEKVEERPDMKEVAERLVMLRRSRKHGQGNYIVSAQHFEEISIEGAPKGSGAEISASSSATVSAPATPAN</sequence>
<dbReference type="Pfam" id="PF00069">
    <property type="entry name" value="Pkinase"/>
    <property type="match status" value="1"/>
</dbReference>
<gene>
    <name evidence="14" type="ORF">E2562_022406</name>
</gene>
<dbReference type="SMART" id="SM00179">
    <property type="entry name" value="EGF_CA"/>
    <property type="match status" value="1"/>
</dbReference>
<keyword evidence="6" id="KW-0418">Kinase</keyword>
<dbReference type="GO" id="GO:0005524">
    <property type="term" value="F:ATP binding"/>
    <property type="evidence" value="ECO:0007669"/>
    <property type="project" value="UniProtKB-UniRule"/>
</dbReference>
<feature type="signal peptide" evidence="12">
    <location>
        <begin position="1"/>
        <end position="20"/>
    </location>
</feature>
<evidence type="ECO:0000259" key="13">
    <source>
        <dbReference type="PROSITE" id="PS50011"/>
    </source>
</evidence>
<evidence type="ECO:0000256" key="12">
    <source>
        <dbReference type="SAM" id="SignalP"/>
    </source>
</evidence>
<dbReference type="InterPro" id="IPR018097">
    <property type="entry name" value="EGF_Ca-bd_CS"/>
</dbReference>
<dbReference type="SMART" id="SM00181">
    <property type="entry name" value="EGF"/>
    <property type="match status" value="2"/>
</dbReference>
<evidence type="ECO:0000256" key="11">
    <source>
        <dbReference type="SAM" id="MobiDB-lite"/>
    </source>
</evidence>
<dbReference type="GO" id="GO:0030247">
    <property type="term" value="F:polysaccharide binding"/>
    <property type="evidence" value="ECO:0007669"/>
    <property type="project" value="InterPro"/>
</dbReference>
<dbReference type="Proteomes" id="UP000479710">
    <property type="component" value="Unassembled WGS sequence"/>
</dbReference>
<dbReference type="GO" id="GO:0007166">
    <property type="term" value="P:cell surface receptor signaling pathway"/>
    <property type="evidence" value="ECO:0007669"/>
    <property type="project" value="InterPro"/>
</dbReference>
<dbReference type="InterPro" id="IPR045274">
    <property type="entry name" value="WAK-like"/>
</dbReference>
<feature type="region of interest" description="Disordered" evidence="11">
    <location>
        <begin position="633"/>
        <end position="655"/>
    </location>
</feature>
<dbReference type="InterPro" id="IPR017441">
    <property type="entry name" value="Protein_kinase_ATP_BS"/>
</dbReference>
<comment type="caution">
    <text evidence="14">The sequence shown here is derived from an EMBL/GenBank/DDBJ whole genome shotgun (WGS) entry which is preliminary data.</text>
</comment>
<dbReference type="GO" id="GO:0005886">
    <property type="term" value="C:plasma membrane"/>
    <property type="evidence" value="ECO:0007669"/>
    <property type="project" value="TreeGrafter"/>
</dbReference>
<dbReference type="InterPro" id="IPR025287">
    <property type="entry name" value="WAK_GUB"/>
</dbReference>
<evidence type="ECO:0000256" key="2">
    <source>
        <dbReference type="ARBA" id="ARBA00022527"/>
    </source>
</evidence>
<feature type="chain" id="PRO_5026106177" description="Protein kinase domain-containing protein" evidence="12">
    <location>
        <begin position="21"/>
        <end position="655"/>
    </location>
</feature>
<proteinExistence type="predicted"/>
<accession>A0A6G1EY81</accession>
<keyword evidence="7 10" id="KW-0067">ATP-binding</keyword>
<feature type="compositionally biased region" description="Low complexity" evidence="11">
    <location>
        <begin position="634"/>
        <end position="655"/>
    </location>
</feature>
<keyword evidence="8" id="KW-1015">Disulfide bond</keyword>
<dbReference type="GO" id="GO:0004674">
    <property type="term" value="F:protein serine/threonine kinase activity"/>
    <property type="evidence" value="ECO:0007669"/>
    <property type="project" value="UniProtKB-KW"/>
</dbReference>
<dbReference type="Gene3D" id="2.10.25.10">
    <property type="entry name" value="Laminin"/>
    <property type="match status" value="2"/>
</dbReference>
<comment type="subcellular location">
    <subcellularLocation>
        <location evidence="1">Membrane</location>
        <topology evidence="1">Single-pass type I membrane protein</topology>
    </subcellularLocation>
</comment>
<dbReference type="EMBL" id="SPHZ02000002">
    <property type="protein sequence ID" value="KAF0929584.1"/>
    <property type="molecule type" value="Genomic_DNA"/>
</dbReference>
<evidence type="ECO:0000256" key="10">
    <source>
        <dbReference type="PROSITE-ProRule" id="PRU10141"/>
    </source>
</evidence>
<evidence type="ECO:0000256" key="3">
    <source>
        <dbReference type="ARBA" id="ARBA00022679"/>
    </source>
</evidence>
<dbReference type="GO" id="GO:0005509">
    <property type="term" value="F:calcium ion binding"/>
    <property type="evidence" value="ECO:0007669"/>
    <property type="project" value="InterPro"/>
</dbReference>
<dbReference type="Gene3D" id="3.30.200.20">
    <property type="entry name" value="Phosphorylase Kinase, domain 1"/>
    <property type="match status" value="1"/>
</dbReference>
<evidence type="ECO:0000256" key="7">
    <source>
        <dbReference type="ARBA" id="ARBA00022840"/>
    </source>
</evidence>
<feature type="domain" description="Protein kinase" evidence="13">
    <location>
        <begin position="389"/>
        <end position="655"/>
    </location>
</feature>